<organism evidence="1">
    <name type="scientific">Brassica cretica</name>
    <name type="common">Mustard</name>
    <dbReference type="NCBI Taxonomy" id="69181"/>
    <lineage>
        <taxon>Eukaryota</taxon>
        <taxon>Viridiplantae</taxon>
        <taxon>Streptophyta</taxon>
        <taxon>Embryophyta</taxon>
        <taxon>Tracheophyta</taxon>
        <taxon>Spermatophyta</taxon>
        <taxon>Magnoliopsida</taxon>
        <taxon>eudicotyledons</taxon>
        <taxon>Gunneridae</taxon>
        <taxon>Pentapetalae</taxon>
        <taxon>rosids</taxon>
        <taxon>malvids</taxon>
        <taxon>Brassicales</taxon>
        <taxon>Brassicaceae</taxon>
        <taxon>Brassiceae</taxon>
        <taxon>Brassica</taxon>
    </lineage>
</organism>
<proteinExistence type="predicted"/>
<comment type="caution">
    <text evidence="1">The sequence shown here is derived from an EMBL/GenBank/DDBJ whole genome shotgun (WGS) entry which is preliminary data.</text>
</comment>
<name>A0A8S9I234_BRACR</name>
<reference evidence="1" key="1">
    <citation type="submission" date="2019-12" db="EMBL/GenBank/DDBJ databases">
        <title>Genome sequencing and annotation of Brassica cretica.</title>
        <authorList>
            <person name="Studholme D.J."/>
            <person name="Sarris P.F."/>
        </authorList>
    </citation>
    <scope>NUCLEOTIDE SEQUENCE</scope>
    <source>
        <strain evidence="1">PFS-102/07</strain>
        <tissue evidence="1">Leaf</tissue>
    </source>
</reference>
<sequence length="62" mass="6680">MTESMRNHVKKKDETVKGGSFAIRAAAVALCSVARWFGGSRRCSVPAALGPKVLIALIPLRR</sequence>
<dbReference type="EMBL" id="QGKY02001250">
    <property type="protein sequence ID" value="KAF2563639.1"/>
    <property type="molecule type" value="Genomic_DNA"/>
</dbReference>
<protein>
    <submittedName>
        <fullName evidence="1">Uncharacterized protein</fullName>
    </submittedName>
</protein>
<gene>
    <name evidence="1" type="ORF">F2Q70_00014528</name>
</gene>
<accession>A0A8S9I234</accession>
<dbReference type="AlphaFoldDB" id="A0A8S9I234"/>
<evidence type="ECO:0000313" key="1">
    <source>
        <dbReference type="EMBL" id="KAF2563639.1"/>
    </source>
</evidence>